<evidence type="ECO:0000256" key="3">
    <source>
        <dbReference type="ARBA" id="ARBA00022801"/>
    </source>
</evidence>
<dbReference type="RefSeq" id="WP_047133631.1">
    <property type="nucleotide sequence ID" value="NZ_CZVI01000001.1"/>
</dbReference>
<accession>A0A0S4NA65</accession>
<accession>A0A0P1M218</accession>
<name>A0A0P1MH09_9BACT</name>
<dbReference type="SUPFAM" id="SSF56784">
    <property type="entry name" value="HAD-like"/>
    <property type="match status" value="1"/>
</dbReference>
<dbReference type="GO" id="GO:0006564">
    <property type="term" value="P:L-serine biosynthetic process"/>
    <property type="evidence" value="ECO:0007669"/>
    <property type="project" value="TreeGrafter"/>
</dbReference>
<evidence type="ECO:0000313" key="7">
    <source>
        <dbReference type="Proteomes" id="UP000182011"/>
    </source>
</evidence>
<accession>A0A0P1L9Y1</accession>
<evidence type="ECO:0000256" key="2">
    <source>
        <dbReference type="ARBA" id="ARBA00022723"/>
    </source>
</evidence>
<dbReference type="Gene3D" id="3.40.50.1000">
    <property type="entry name" value="HAD superfamily/HAD-like"/>
    <property type="match status" value="1"/>
</dbReference>
<accession>A0A0P1P5H0</accession>
<accession>A0A0P1MH09</accession>
<evidence type="ECO:0000256" key="1">
    <source>
        <dbReference type="ARBA" id="ARBA00001946"/>
    </source>
</evidence>
<dbReference type="OrthoDB" id="9804940at2"/>
<dbReference type="NCBIfam" id="TIGR01488">
    <property type="entry name" value="HAD-SF-IB"/>
    <property type="match status" value="1"/>
</dbReference>
<accession>A0A0P1LJP6</accession>
<dbReference type="GO" id="GO:0005737">
    <property type="term" value="C:cytoplasm"/>
    <property type="evidence" value="ECO:0007669"/>
    <property type="project" value="TreeGrafter"/>
</dbReference>
<accession>A0A0P1M036</accession>
<protein>
    <submittedName>
        <fullName evidence="6">Haloacid Dehalogenase superfamily, subfamily IB, phosphoserine phosphatase-like/2,3-diketo-5-methylthio-1-phosphopentane phosphatase</fullName>
    </submittedName>
</protein>
<keyword evidence="8" id="KW-1185">Reference proteome</keyword>
<accession>A0A0P1L7D0</accession>
<dbReference type="Proteomes" id="UP000182011">
    <property type="component" value="Unassembled WGS sequence"/>
</dbReference>
<dbReference type="Proteomes" id="UP000182200">
    <property type="component" value="Unassembled WGS sequence"/>
</dbReference>
<evidence type="ECO:0000313" key="5">
    <source>
        <dbReference type="EMBL" id="CUS77036.1"/>
    </source>
</evidence>
<evidence type="ECO:0000313" key="8">
    <source>
        <dbReference type="Proteomes" id="UP000182200"/>
    </source>
</evidence>
<dbReference type="STRING" id="1633631.GCA_001442925_02019"/>
<dbReference type="PANTHER" id="PTHR43344:SF21">
    <property type="entry name" value="POLYOL PHOSPHATE PHOSPHATASE PYP1"/>
    <property type="match status" value="1"/>
</dbReference>
<gene>
    <name evidence="6" type="ORF">JGI4_02024</name>
    <name evidence="5" type="ORF">JGI8_00078</name>
</gene>
<accession>A0A0P1LHL2</accession>
<dbReference type="EMBL" id="FAOP01000008">
    <property type="protein sequence ID" value="CUU08178.1"/>
    <property type="molecule type" value="Genomic_DNA"/>
</dbReference>
<dbReference type="Pfam" id="PF06888">
    <property type="entry name" value="Put_Phosphatase"/>
    <property type="match status" value="1"/>
</dbReference>
<reference evidence="5 8" key="2">
    <citation type="submission" date="2015-11" db="EMBL/GenBank/DDBJ databases">
        <authorList>
            <person name="Varghese N."/>
        </authorList>
    </citation>
    <scope>NUCLEOTIDE SEQUENCE [LARGE SCALE GENOMIC DNA]</scope>
    <source>
        <strain evidence="5 8">JGI-8</strain>
    </source>
</reference>
<evidence type="ECO:0000256" key="4">
    <source>
        <dbReference type="ARBA" id="ARBA00022842"/>
    </source>
</evidence>
<dbReference type="GO" id="GO:0000287">
    <property type="term" value="F:magnesium ion binding"/>
    <property type="evidence" value="ECO:0007669"/>
    <property type="project" value="TreeGrafter"/>
</dbReference>
<dbReference type="EMBL" id="CZVI01000001">
    <property type="protein sequence ID" value="CUS77036.1"/>
    <property type="molecule type" value="Genomic_DNA"/>
</dbReference>
<dbReference type="InterPro" id="IPR036412">
    <property type="entry name" value="HAD-like_sf"/>
</dbReference>
<dbReference type="InterPro" id="IPR016965">
    <property type="entry name" value="Pase_PHOSPHO-typ"/>
</dbReference>
<proteinExistence type="predicted"/>
<dbReference type="InterPro" id="IPR006384">
    <property type="entry name" value="HAD_hydro_PyrdxlP_Pase-like"/>
</dbReference>
<sequence length="236" mass="28321">MNIKVFCDFDGTITKNDVGDLFFETFGDKEYYLELVKKWRDYEISSIEMWERAVERVRVNKEEAEKLMLSQEIDPYFVEFVKWAKGKGIEIFILSDGFDFYIRRILEKYNLSDVKFFSNRLWVEDGRVNLAFPYPDSVCRICGNCKRNHMLTLSGDEDIIVYIGDGYSDRCPVEYADVVFGKKELLKYCRAKNIPVYEFETFKDVMEQFERFLSGRKKLRKRWQAELKRREVFTRE</sequence>
<dbReference type="GO" id="GO:0036424">
    <property type="term" value="F:L-phosphoserine phosphatase activity"/>
    <property type="evidence" value="ECO:0007669"/>
    <property type="project" value="TreeGrafter"/>
</dbReference>
<keyword evidence="3" id="KW-0378">Hydrolase</keyword>
<keyword evidence="2" id="KW-0479">Metal-binding</keyword>
<dbReference type="InterPro" id="IPR050582">
    <property type="entry name" value="HAD-like_SerB"/>
</dbReference>
<organism evidence="6 7">
    <name type="scientific">Candidatus Kryptonium thompsonii</name>
    <dbReference type="NCBI Taxonomy" id="1633631"/>
    <lineage>
        <taxon>Bacteria</taxon>
        <taxon>Pseudomonadati</taxon>
        <taxon>Candidatus Kryptoniota</taxon>
        <taxon>Candidatus Kryptonium</taxon>
    </lineage>
</organism>
<dbReference type="PANTHER" id="PTHR43344">
    <property type="entry name" value="PHOSPHOSERINE PHOSPHATASE"/>
    <property type="match status" value="1"/>
</dbReference>
<evidence type="ECO:0000313" key="6">
    <source>
        <dbReference type="EMBL" id="CUU08178.1"/>
    </source>
</evidence>
<comment type="cofactor">
    <cofactor evidence="1">
        <name>Mg(2+)</name>
        <dbReference type="ChEBI" id="CHEBI:18420"/>
    </cofactor>
</comment>
<accession>A0A0P1P6K3</accession>
<dbReference type="NCBIfam" id="TIGR01489">
    <property type="entry name" value="DKMTPPase-SF"/>
    <property type="match status" value="1"/>
</dbReference>
<dbReference type="AlphaFoldDB" id="A0A0P1MH09"/>
<reference evidence="6 7" key="1">
    <citation type="submission" date="2015-11" db="EMBL/GenBank/DDBJ databases">
        <authorList>
            <person name="Zhang Y."/>
            <person name="Guo Z."/>
        </authorList>
    </citation>
    <scope>NUCLEOTIDE SEQUENCE [LARGE SCALE GENOMIC DNA]</scope>
    <source>
        <strain evidence="6">JGI-4</strain>
    </source>
</reference>
<accession>A0A0N7MUC3</accession>
<dbReference type="Gene3D" id="3.90.1470.20">
    <property type="match status" value="1"/>
</dbReference>
<keyword evidence="4" id="KW-0460">Magnesium</keyword>
<dbReference type="InterPro" id="IPR023214">
    <property type="entry name" value="HAD_sf"/>
</dbReference>